<gene>
    <name evidence="1" type="ORF">GCM10007877_24420</name>
</gene>
<dbReference type="AlphaFoldDB" id="A0AA37TAW5"/>
<reference evidence="1 2" key="1">
    <citation type="journal article" date="2014" name="Int. J. Syst. Evol. Microbiol.">
        <title>Complete genome sequence of Corynebacterium casei LMG S-19264T (=DSM 44701T), isolated from a smear-ripened cheese.</title>
        <authorList>
            <consortium name="US DOE Joint Genome Institute (JGI-PGF)"/>
            <person name="Walter F."/>
            <person name="Albersmeier A."/>
            <person name="Kalinowski J."/>
            <person name="Ruckert C."/>
        </authorList>
    </citation>
    <scope>NUCLEOTIDE SEQUENCE [LARGE SCALE GENOMIC DNA]</scope>
    <source>
        <strain evidence="1 2">NBRC 110095</strain>
    </source>
</reference>
<evidence type="ECO:0000313" key="2">
    <source>
        <dbReference type="Proteomes" id="UP001156870"/>
    </source>
</evidence>
<evidence type="ECO:0000313" key="1">
    <source>
        <dbReference type="EMBL" id="GLS26725.1"/>
    </source>
</evidence>
<protein>
    <submittedName>
        <fullName evidence="1">Uncharacterized protein</fullName>
    </submittedName>
</protein>
<name>A0AA37TAW5_9GAMM</name>
<organism evidence="1 2">
    <name type="scientific">Marinibactrum halimedae</name>
    <dbReference type="NCBI Taxonomy" id="1444977"/>
    <lineage>
        <taxon>Bacteria</taxon>
        <taxon>Pseudomonadati</taxon>
        <taxon>Pseudomonadota</taxon>
        <taxon>Gammaproteobacteria</taxon>
        <taxon>Cellvibrionales</taxon>
        <taxon>Cellvibrionaceae</taxon>
        <taxon>Marinibactrum</taxon>
    </lineage>
</organism>
<accession>A0AA37TAW5</accession>
<proteinExistence type="predicted"/>
<sequence>MQYIRIKFIVNNINGVNDYSKIFTKHTNSSLLYRFTGAAGGTSEGSKGSPMFTKSR</sequence>
<keyword evidence="2" id="KW-1185">Reference proteome</keyword>
<dbReference type="Proteomes" id="UP001156870">
    <property type="component" value="Unassembled WGS sequence"/>
</dbReference>
<comment type="caution">
    <text evidence="1">The sequence shown here is derived from an EMBL/GenBank/DDBJ whole genome shotgun (WGS) entry which is preliminary data.</text>
</comment>
<dbReference type="EMBL" id="BSPD01000058">
    <property type="protein sequence ID" value="GLS26725.1"/>
    <property type="molecule type" value="Genomic_DNA"/>
</dbReference>